<dbReference type="InterPro" id="IPR001584">
    <property type="entry name" value="Integrase_cat-core"/>
</dbReference>
<gene>
    <name evidence="4" type="ORF">Tco_0624224</name>
</gene>
<protein>
    <submittedName>
        <fullName evidence="4">Retrovirus-related pol polyprotein from transposon TNT 1-94</fullName>
    </submittedName>
</protein>
<dbReference type="InterPro" id="IPR012337">
    <property type="entry name" value="RNaseH-like_sf"/>
</dbReference>
<dbReference type="SUPFAM" id="SSF53098">
    <property type="entry name" value="Ribonuclease H-like"/>
    <property type="match status" value="1"/>
</dbReference>
<dbReference type="InterPro" id="IPR036397">
    <property type="entry name" value="RNaseH_sf"/>
</dbReference>
<evidence type="ECO:0000256" key="2">
    <source>
        <dbReference type="SAM" id="Coils"/>
    </source>
</evidence>
<dbReference type="SUPFAM" id="SSF56672">
    <property type="entry name" value="DNA/RNA polymerases"/>
    <property type="match status" value="1"/>
</dbReference>
<dbReference type="Proteomes" id="UP001151760">
    <property type="component" value="Unassembled WGS sequence"/>
</dbReference>
<dbReference type="PANTHER" id="PTHR11439">
    <property type="entry name" value="GAG-POL-RELATED RETROTRANSPOSON"/>
    <property type="match status" value="1"/>
</dbReference>
<sequence>MSQAKEAQIKLYKTREDKELDKVIALENKVKVLNDIVYKTGQSVQTMNMLNRNCKTSFAKPEFLKKAQRANPRLYDIGCYNDNLALMLAPDSDETIRLEKERRSKLSDLIRPFDYDQLNNLYDWFVPQREKSAEQHYFPKTSKMCHTSSNKEFSKESFRKQSTLLEKRMDESIPWDQKCKSSKELFKIKKSVDTIFDGVERCKQTIAKRTYFGNIDPFIQNTIEGNFGPQISKLNADLEQFHLCLKEEMVADLKYVNSLEDEVDNLKSQMETQKTQFLNEIDRLSREYYYADHMNAILGVYTDLDEFTNLQCDYVETWEKCEHLEKELSKSRTMSKSFEALQKHAINLELDLQQCKEKIKNDKSFKENQSNVFLKEREQYFEIQDLKAQLQDKGIAISELKKLIEKMKGKSVETKFEKSSVIRQPNAFKSQRQSILGKPAIFSDSLAKKDFSKSKPVTTQNVSNDFSKPVTAQILPQNMLPIVKNTNVIAPGMYKVHTKPNQTRTPQLHQDIRKPNKRVSFSTGVIPNTSVSRPQLKSNHLEDRVMSNNSQRKKQEVEDHRRKFTFSNNKTSVTACNDSLNAKTSNVNFVYHVSSDPGPQCSTTVLEQNSLSPGPQSKENAPQVAETVTTSNELELLYSPMFSELLCSWWYPKYTPSGYNWKPKSQKGNLVEIILFIVDSGCSKHMTGNLKLLTNFVKKFLGTVKFGNDQIAPILGYGDLVQGTITIKRVYYVEWLNHDLFSVGQFCDADLEVAFRKSTCYICDLKGNDLLTGSRGTDLYSISLQDSTTPNPICLMAKATSSQAWLWHRRLSHLNFDTINLLSKNNIVNGLPKLKFVKDHMCSSCELGKAKRKSFHTKTTPSSKRRLQLLHMDLCGPMRVESINGKKYVLGGLHAQVTTDSKRDKARNVLIKLLHAYFAKEGIRHETSTARTPEQNGVVERRNRTLVEAATKQIGALSATKVPLFFWLNNCNAMFYSKLSTCNSFDIETPYHNHQFPNTSKAYRVFNKRTRMIVETIHVNFDELPQMASDHVSSDHDPQCSTMVLEQDSLSPGTQSPENVPQVAETVTMSNELELLYSPMFNLPPLNIHSTHQTPTQVPTVTAPENIIQAETNTENAQFDDDEFINIFSTPVQDKGDIVQQVIGNPSQSIRTRRQLETDGEMCMFALTVSRTEPKNIKEAMADSAWIESMQEELHQFDRLDVWELVEDTLVKLSITKWLWKNKRDEENTVIRNKSCLVAKGYAQKEGIDFEESFAPVARLEAVRLFIAYAAHKSFTVYQMDVKTSFLYGPLKEEVYVNQPDGFVDPYHPDKVYRLKKALYGLKQAPRAWYDELSNFLVSEGFSKGELKFFLGIQIHQSPRGIFINQAKYAQEILKKHGMTSCDSIGTPMATKHLDADLSGTPVDQTKYHSMVGALMYLTASRPDIVHATCYCARYQAKPTEKHLTAVKRIFRYLKDSINMGLWYPKDTGFELTAFSDSDHAGCLDSRKSTSGGIQFLGGDKLVSWSSKKQDCTSMSSAKAEYVSLYLVLRKQVLWMRSHLTEYGFHFDKILMYCDLKAAISISCNPSTFLRTKHIDSISLHKGNRFKYLVRRLGMRCLTPDELEVLAIESA</sequence>
<evidence type="ECO:0000313" key="4">
    <source>
        <dbReference type="EMBL" id="GJS50862.1"/>
    </source>
</evidence>
<dbReference type="InterPro" id="IPR054722">
    <property type="entry name" value="PolX-like_BBD"/>
</dbReference>
<accession>A0ABQ4WDF4</accession>
<reference evidence="4" key="2">
    <citation type="submission" date="2022-01" db="EMBL/GenBank/DDBJ databases">
        <authorList>
            <person name="Yamashiro T."/>
            <person name="Shiraishi A."/>
            <person name="Satake H."/>
            <person name="Nakayama K."/>
        </authorList>
    </citation>
    <scope>NUCLEOTIDE SEQUENCE</scope>
</reference>
<evidence type="ECO:0000259" key="3">
    <source>
        <dbReference type="PROSITE" id="PS50994"/>
    </source>
</evidence>
<dbReference type="InterPro" id="IPR043502">
    <property type="entry name" value="DNA/RNA_pol_sf"/>
</dbReference>
<keyword evidence="1" id="KW-0645">Protease</keyword>
<dbReference type="Pfam" id="PF07727">
    <property type="entry name" value="RVT_2"/>
    <property type="match status" value="1"/>
</dbReference>
<keyword evidence="1" id="KW-0378">Hydrolase</keyword>
<evidence type="ECO:0000313" key="5">
    <source>
        <dbReference type="Proteomes" id="UP001151760"/>
    </source>
</evidence>
<keyword evidence="5" id="KW-1185">Reference proteome</keyword>
<dbReference type="PANTHER" id="PTHR11439:SF509">
    <property type="entry name" value="RNA-DIRECTED DNA POLYMERASE"/>
    <property type="match status" value="1"/>
</dbReference>
<organism evidence="4 5">
    <name type="scientific">Tanacetum coccineum</name>
    <dbReference type="NCBI Taxonomy" id="301880"/>
    <lineage>
        <taxon>Eukaryota</taxon>
        <taxon>Viridiplantae</taxon>
        <taxon>Streptophyta</taxon>
        <taxon>Embryophyta</taxon>
        <taxon>Tracheophyta</taxon>
        <taxon>Spermatophyta</taxon>
        <taxon>Magnoliopsida</taxon>
        <taxon>eudicotyledons</taxon>
        <taxon>Gunneridae</taxon>
        <taxon>Pentapetalae</taxon>
        <taxon>asterids</taxon>
        <taxon>campanulids</taxon>
        <taxon>Asterales</taxon>
        <taxon>Asteraceae</taxon>
        <taxon>Asteroideae</taxon>
        <taxon>Anthemideae</taxon>
        <taxon>Anthemidinae</taxon>
        <taxon>Tanacetum</taxon>
    </lineage>
</organism>
<dbReference type="Pfam" id="PF22936">
    <property type="entry name" value="Pol_BBD"/>
    <property type="match status" value="1"/>
</dbReference>
<keyword evidence="1" id="KW-0064">Aspartyl protease</keyword>
<dbReference type="CDD" id="cd09272">
    <property type="entry name" value="RNase_HI_RT_Ty1"/>
    <property type="match status" value="1"/>
</dbReference>
<dbReference type="InterPro" id="IPR025724">
    <property type="entry name" value="GAG-pre-integrase_dom"/>
</dbReference>
<dbReference type="PROSITE" id="PS50994">
    <property type="entry name" value="INTEGRASE"/>
    <property type="match status" value="1"/>
</dbReference>
<dbReference type="EMBL" id="BQNB010008545">
    <property type="protein sequence ID" value="GJS50862.1"/>
    <property type="molecule type" value="Genomic_DNA"/>
</dbReference>
<dbReference type="Pfam" id="PF13976">
    <property type="entry name" value="gag_pre-integrs"/>
    <property type="match status" value="1"/>
</dbReference>
<proteinExistence type="predicted"/>
<name>A0ABQ4WDF4_9ASTR</name>
<evidence type="ECO:0000256" key="1">
    <source>
        <dbReference type="ARBA" id="ARBA00022750"/>
    </source>
</evidence>
<keyword evidence="2" id="KW-0175">Coiled coil</keyword>
<reference evidence="4" key="1">
    <citation type="journal article" date="2022" name="Int. J. Mol. Sci.">
        <title>Draft Genome of Tanacetum Coccineum: Genomic Comparison of Closely Related Tanacetum-Family Plants.</title>
        <authorList>
            <person name="Yamashiro T."/>
            <person name="Shiraishi A."/>
            <person name="Nakayama K."/>
            <person name="Satake H."/>
        </authorList>
    </citation>
    <scope>NUCLEOTIDE SEQUENCE</scope>
</reference>
<feature type="coiled-coil region" evidence="2">
    <location>
        <begin position="256"/>
        <end position="287"/>
    </location>
</feature>
<comment type="caution">
    <text evidence="4">The sequence shown here is derived from an EMBL/GenBank/DDBJ whole genome shotgun (WGS) entry which is preliminary data.</text>
</comment>
<dbReference type="Gene3D" id="3.30.420.10">
    <property type="entry name" value="Ribonuclease H-like superfamily/Ribonuclease H"/>
    <property type="match status" value="1"/>
</dbReference>
<dbReference type="InterPro" id="IPR013103">
    <property type="entry name" value="RVT_2"/>
</dbReference>
<feature type="domain" description="Integrase catalytic" evidence="3">
    <location>
        <begin position="828"/>
        <end position="998"/>
    </location>
</feature>